<dbReference type="SUPFAM" id="SSF52540">
    <property type="entry name" value="P-loop containing nucleoside triphosphate hydrolases"/>
    <property type="match status" value="1"/>
</dbReference>
<evidence type="ECO:0000256" key="3">
    <source>
        <dbReference type="ARBA" id="ARBA00022475"/>
    </source>
</evidence>
<evidence type="ECO:0000256" key="7">
    <source>
        <dbReference type="SAM" id="MobiDB-lite"/>
    </source>
</evidence>
<feature type="region of interest" description="Disordered" evidence="7">
    <location>
        <begin position="517"/>
        <end position="571"/>
    </location>
</feature>
<evidence type="ECO:0000256" key="4">
    <source>
        <dbReference type="ARBA" id="ARBA00022692"/>
    </source>
</evidence>
<sequence length="614" mass="67510">MGGGVRRMIIHYHYFLLRLLSFYVAVALGLYAALGGGLIWLAPALTALVVGLWFFDGRDARFRSMYTAHWARPHEIGDAMVKQLRGDEVLLGYAYDGVVGLRAGLAGRKELGHVLFVGPTRAGKGLNATANLLNWRGSVVVVDIKGEFYNLTAGYRRQVMGQDVYVLNPSTGAPTNQFDPFAERDTPEQLQATAEAILNPDGDGSNKAFALRASFILTAAMMVAKEKGVPVLPFIRECLAMGCERASLMLEQESQNPEVHRNLSFFVGMKPSEYHWDGFGHDKFLNNSWINLIAKMKYLVSQGIIDMTSGSDFRATDLLKKRTSLYMVFRESDLRYTVHSFGAVILAVVESIIRQYDMEPGGEFVPIMFIFDEAGRLAVPMLDELISTVAGRGMIALVYVQALSQLDKVYGEDGADTVKSGTHTKVFYTPKDLATAKYISESCGRYMFGDHRTSENADSGRSDTTGLNSRELITPDEVLEVPLGNVLIKSNEFPMIAGYRMEPFTLPQAKVARTMRPPPVERRPLPPPVPAPERVQAAPVPEPELVTVGEEDADPQAPTRRPVSAALGLNDAPVVEAPVDVDLENDRPVSPAPQVAVDDLADDIAAFERAIRRP</sequence>
<dbReference type="PANTHER" id="PTHR37937:SF1">
    <property type="entry name" value="CONJUGATIVE TRANSFER: DNA TRANSPORT"/>
    <property type="match status" value="1"/>
</dbReference>
<keyword evidence="3" id="KW-1003">Cell membrane</keyword>
<evidence type="ECO:0000313" key="9">
    <source>
        <dbReference type="EMBL" id="PNY79209.1"/>
    </source>
</evidence>
<dbReference type="InterPro" id="IPR051539">
    <property type="entry name" value="T4SS-coupling_protein"/>
</dbReference>
<gene>
    <name evidence="9" type="ORF">CVO96_20040</name>
</gene>
<evidence type="ECO:0000256" key="6">
    <source>
        <dbReference type="ARBA" id="ARBA00023136"/>
    </source>
</evidence>
<dbReference type="InterPro" id="IPR027417">
    <property type="entry name" value="P-loop_NTPase"/>
</dbReference>
<evidence type="ECO:0000256" key="2">
    <source>
        <dbReference type="ARBA" id="ARBA00008806"/>
    </source>
</evidence>
<comment type="caution">
    <text evidence="9">The sequence shown here is derived from an EMBL/GenBank/DDBJ whole genome shotgun (WGS) entry which is preliminary data.</text>
</comment>
<feature type="transmembrane region" description="Helical" evidence="8">
    <location>
        <begin position="12"/>
        <end position="32"/>
    </location>
</feature>
<evidence type="ECO:0000313" key="10">
    <source>
        <dbReference type="Proteomes" id="UP000236379"/>
    </source>
</evidence>
<proteinExistence type="inferred from homology"/>
<reference evidence="9 10" key="1">
    <citation type="submission" date="2018-01" db="EMBL/GenBank/DDBJ databases">
        <title>Deinococcus koreensis sp. nov., a radiation-resistant bacterium isolated from river water.</title>
        <authorList>
            <person name="Choi A."/>
        </authorList>
    </citation>
    <scope>NUCLEOTIDE SEQUENCE [LARGE SCALE GENOMIC DNA]</scope>
    <source>
        <strain evidence="9 10">SJW1-2</strain>
    </source>
</reference>
<dbReference type="Gene3D" id="3.40.50.300">
    <property type="entry name" value="P-loop containing nucleotide triphosphate hydrolases"/>
    <property type="match status" value="1"/>
</dbReference>
<keyword evidence="5 8" id="KW-1133">Transmembrane helix</keyword>
<evidence type="ECO:0000256" key="8">
    <source>
        <dbReference type="SAM" id="Phobius"/>
    </source>
</evidence>
<dbReference type="Proteomes" id="UP000236379">
    <property type="component" value="Unassembled WGS sequence"/>
</dbReference>
<comment type="similarity">
    <text evidence="2">Belongs to the VirD4/TraG family.</text>
</comment>
<protein>
    <recommendedName>
        <fullName evidence="11">Type IV secretion system protein VirD4</fullName>
    </recommendedName>
</protein>
<keyword evidence="4 8" id="KW-0812">Transmembrane</keyword>
<evidence type="ECO:0000256" key="1">
    <source>
        <dbReference type="ARBA" id="ARBA00004651"/>
    </source>
</evidence>
<dbReference type="PANTHER" id="PTHR37937">
    <property type="entry name" value="CONJUGATIVE TRANSFER: DNA TRANSPORT"/>
    <property type="match status" value="1"/>
</dbReference>
<dbReference type="OrthoDB" id="226701at2"/>
<dbReference type="GO" id="GO:0005886">
    <property type="term" value="C:plasma membrane"/>
    <property type="evidence" value="ECO:0007669"/>
    <property type="project" value="UniProtKB-SubCell"/>
</dbReference>
<accession>A0A2K3URN8</accession>
<dbReference type="Pfam" id="PF02534">
    <property type="entry name" value="T4SS-DNA_transf"/>
    <property type="match status" value="1"/>
</dbReference>
<name>A0A2K3URN8_9DEIO</name>
<organism evidence="9 10">
    <name type="scientific">Deinococcus koreensis</name>
    <dbReference type="NCBI Taxonomy" id="2054903"/>
    <lineage>
        <taxon>Bacteria</taxon>
        <taxon>Thermotogati</taxon>
        <taxon>Deinococcota</taxon>
        <taxon>Deinococci</taxon>
        <taxon>Deinococcales</taxon>
        <taxon>Deinococcaceae</taxon>
        <taxon>Deinococcus</taxon>
    </lineage>
</organism>
<dbReference type="CDD" id="cd01127">
    <property type="entry name" value="TrwB_TraG_TraD_VirD4"/>
    <property type="match status" value="1"/>
</dbReference>
<evidence type="ECO:0008006" key="11">
    <source>
        <dbReference type="Google" id="ProtNLM"/>
    </source>
</evidence>
<comment type="subcellular location">
    <subcellularLocation>
        <location evidence="1">Cell membrane</location>
        <topology evidence="1">Multi-pass membrane protein</topology>
    </subcellularLocation>
</comment>
<keyword evidence="6 8" id="KW-0472">Membrane</keyword>
<dbReference type="AlphaFoldDB" id="A0A2K3URN8"/>
<evidence type="ECO:0000256" key="5">
    <source>
        <dbReference type="ARBA" id="ARBA00022989"/>
    </source>
</evidence>
<dbReference type="InterPro" id="IPR003688">
    <property type="entry name" value="TraG/VirD4"/>
</dbReference>
<keyword evidence="10" id="KW-1185">Reference proteome</keyword>
<feature type="transmembrane region" description="Helical" evidence="8">
    <location>
        <begin position="38"/>
        <end position="55"/>
    </location>
</feature>
<dbReference type="EMBL" id="PPPD01000005">
    <property type="protein sequence ID" value="PNY79209.1"/>
    <property type="molecule type" value="Genomic_DNA"/>
</dbReference>